<protein>
    <submittedName>
        <fullName evidence="2">Histidine permease</fullName>
    </submittedName>
</protein>
<evidence type="ECO:0000256" key="1">
    <source>
        <dbReference type="SAM" id="SignalP"/>
    </source>
</evidence>
<feature type="chain" id="PRO_5008601866" evidence="1">
    <location>
        <begin position="17"/>
        <end position="196"/>
    </location>
</feature>
<dbReference type="RefSeq" id="XP_018163101.1">
    <property type="nucleotide sequence ID" value="XM_018298285.1"/>
</dbReference>
<proteinExistence type="predicted"/>
<evidence type="ECO:0000313" key="2">
    <source>
        <dbReference type="EMBL" id="OBR14584.1"/>
    </source>
</evidence>
<accession>A0A1B7YRK5</accession>
<dbReference type="EMBL" id="LTAN01000002">
    <property type="protein sequence ID" value="OBR14584.1"/>
    <property type="molecule type" value="Genomic_DNA"/>
</dbReference>
<evidence type="ECO:0000313" key="3">
    <source>
        <dbReference type="Proteomes" id="UP000092177"/>
    </source>
</evidence>
<comment type="caution">
    <text evidence="2">The sequence shown here is derived from an EMBL/GenBank/DDBJ whole genome shotgun (WGS) entry which is preliminary data.</text>
</comment>
<dbReference type="GeneID" id="28862392"/>
<dbReference type="KEGG" id="chig:CH63R_03310"/>
<feature type="signal peptide" evidence="1">
    <location>
        <begin position="1"/>
        <end position="16"/>
    </location>
</feature>
<name>A0A1B7YRK5_COLHI</name>
<keyword evidence="1" id="KW-0732">Signal</keyword>
<gene>
    <name evidence="2" type="ORF">CH63R_03310</name>
</gene>
<dbReference type="Proteomes" id="UP000092177">
    <property type="component" value="Chromosome 2"/>
</dbReference>
<organism evidence="2 3">
    <name type="scientific">Colletotrichum higginsianum (strain IMI 349063)</name>
    <name type="common">Crucifer anthracnose fungus</name>
    <dbReference type="NCBI Taxonomy" id="759273"/>
    <lineage>
        <taxon>Eukaryota</taxon>
        <taxon>Fungi</taxon>
        <taxon>Dikarya</taxon>
        <taxon>Ascomycota</taxon>
        <taxon>Pezizomycotina</taxon>
        <taxon>Sordariomycetes</taxon>
        <taxon>Hypocreomycetidae</taxon>
        <taxon>Glomerellales</taxon>
        <taxon>Glomerellaceae</taxon>
        <taxon>Colletotrichum</taxon>
        <taxon>Colletotrichum destructivum species complex</taxon>
    </lineage>
</organism>
<dbReference type="VEuPathDB" id="FungiDB:CH63R_03310"/>
<sequence length="196" mass="22155">MLWAITLLLTLASCFASSQPLVQERRRLCVGSLCLGKSGKSKSAASTTENFTIENLKSLIERYDYEGDEFPPLQQVPLVTWDGSTSKRRLSYRTWRVDGMGQTAIDRLTGPQDTFSVFLEVQITGKDNLYGNFTGVVPLREWDQEFAGEKWVNHERGLARGSGNNPYPRRTVFNIAIPTNVDPTLIEYTFNGVWRP</sequence>
<dbReference type="AlphaFoldDB" id="A0A1B7YRK5"/>
<reference evidence="3" key="1">
    <citation type="journal article" date="2017" name="BMC Genomics">
        <title>Gapless genome assembly of Colletotrichum higginsianum reveals chromosome structure and association of transposable elements with secondary metabolite gene clusters.</title>
        <authorList>
            <person name="Dallery J.-F."/>
            <person name="Lapalu N."/>
            <person name="Zampounis A."/>
            <person name="Pigne S."/>
            <person name="Luyten I."/>
            <person name="Amselem J."/>
            <person name="Wittenberg A.H.J."/>
            <person name="Zhou S."/>
            <person name="de Queiroz M.V."/>
            <person name="Robin G.P."/>
            <person name="Auger A."/>
            <person name="Hainaut M."/>
            <person name="Henrissat B."/>
            <person name="Kim K.-T."/>
            <person name="Lee Y.-H."/>
            <person name="Lespinet O."/>
            <person name="Schwartz D.C."/>
            <person name="Thon M.R."/>
            <person name="O'Connell R.J."/>
        </authorList>
    </citation>
    <scope>NUCLEOTIDE SEQUENCE [LARGE SCALE GENOMIC DNA]</scope>
    <source>
        <strain evidence="3">IMI 349063</strain>
    </source>
</reference>
<keyword evidence="3" id="KW-1185">Reference proteome</keyword>